<dbReference type="Proteomes" id="UP000078290">
    <property type="component" value="Unassembled WGS sequence"/>
</dbReference>
<dbReference type="RefSeq" id="WP_064551839.1">
    <property type="nucleotide sequence ID" value="NZ_LXMA01000023.1"/>
</dbReference>
<dbReference type="EMBL" id="LXMA01000023">
    <property type="protein sequence ID" value="OAT72870.1"/>
    <property type="molecule type" value="Genomic_DNA"/>
</dbReference>
<accession>A0A1B7KS46</accession>
<evidence type="ECO:0000313" key="2">
    <source>
        <dbReference type="Proteomes" id="UP000078290"/>
    </source>
</evidence>
<sequence>MKKNQWTCKQKICFIFEIFPRHAMPFNKLRHIRQMNSRSVRELNAFLSARLERIACMMDLLQKAHDHWIVYGKKDKIIMETDTYDFNEALNILSSHGFNKDDYILRVEYERKWGML</sequence>
<dbReference type="OrthoDB" id="3174265at2"/>
<protein>
    <submittedName>
        <fullName evidence="1">Uncharacterized protein</fullName>
    </submittedName>
</protein>
<gene>
    <name evidence="1" type="ORF">A7K69_08020</name>
</gene>
<reference evidence="2" key="1">
    <citation type="submission" date="2016-05" db="EMBL/GenBank/DDBJ databases">
        <authorList>
            <person name="Wang W."/>
            <person name="Zhu L."/>
        </authorList>
    </citation>
    <scope>NUCLEOTIDE SEQUENCE [LARGE SCALE GENOMIC DNA]</scope>
    <source>
        <strain evidence="2">W-2</strain>
    </source>
</reference>
<organism evidence="1 2">
    <name type="scientific">Parageobacillus thermoglucosidasius</name>
    <name type="common">Geobacillus thermoglucosidasius</name>
    <dbReference type="NCBI Taxonomy" id="1426"/>
    <lineage>
        <taxon>Bacteria</taxon>
        <taxon>Bacillati</taxon>
        <taxon>Bacillota</taxon>
        <taxon>Bacilli</taxon>
        <taxon>Bacillales</taxon>
        <taxon>Anoxybacillaceae</taxon>
        <taxon>Parageobacillus</taxon>
    </lineage>
</organism>
<comment type="caution">
    <text evidence="1">The sequence shown here is derived from an EMBL/GenBank/DDBJ whole genome shotgun (WGS) entry which is preliminary data.</text>
</comment>
<dbReference type="AlphaFoldDB" id="A0A1B7KS46"/>
<proteinExistence type="predicted"/>
<evidence type="ECO:0000313" key="1">
    <source>
        <dbReference type="EMBL" id="OAT72870.1"/>
    </source>
</evidence>
<name>A0A1B7KS46_PARTM</name>